<evidence type="ECO:0000256" key="2">
    <source>
        <dbReference type="ARBA" id="ARBA00022729"/>
    </source>
</evidence>
<dbReference type="EMBL" id="CM029048">
    <property type="protein sequence ID" value="KAG2577248.1"/>
    <property type="molecule type" value="Genomic_DNA"/>
</dbReference>
<evidence type="ECO:0000313" key="4">
    <source>
        <dbReference type="EMBL" id="KAG2577248.1"/>
    </source>
</evidence>
<dbReference type="Pfam" id="PF04885">
    <property type="entry name" value="Stig1"/>
    <property type="match status" value="1"/>
</dbReference>
<accession>A0A8T0QW76</accession>
<organism evidence="4 5">
    <name type="scientific">Panicum virgatum</name>
    <name type="common">Blackwell switchgrass</name>
    <dbReference type="NCBI Taxonomy" id="38727"/>
    <lineage>
        <taxon>Eukaryota</taxon>
        <taxon>Viridiplantae</taxon>
        <taxon>Streptophyta</taxon>
        <taxon>Embryophyta</taxon>
        <taxon>Tracheophyta</taxon>
        <taxon>Spermatophyta</taxon>
        <taxon>Magnoliopsida</taxon>
        <taxon>Liliopsida</taxon>
        <taxon>Poales</taxon>
        <taxon>Poaceae</taxon>
        <taxon>PACMAD clade</taxon>
        <taxon>Panicoideae</taxon>
        <taxon>Panicodae</taxon>
        <taxon>Paniceae</taxon>
        <taxon>Panicinae</taxon>
        <taxon>Panicum</taxon>
        <taxon>Panicum sect. Hiantes</taxon>
    </lineage>
</organism>
<feature type="signal peptide" evidence="3">
    <location>
        <begin position="1"/>
        <end position="19"/>
    </location>
</feature>
<dbReference type="PANTHER" id="PTHR33227">
    <property type="entry name" value="STIGMA-SPECIFIC STIG1-LIKE PROTEIN 3"/>
    <property type="match status" value="1"/>
</dbReference>
<reference evidence="4" key="1">
    <citation type="submission" date="2020-05" db="EMBL/GenBank/DDBJ databases">
        <title>WGS assembly of Panicum virgatum.</title>
        <authorList>
            <person name="Lovell J.T."/>
            <person name="Jenkins J."/>
            <person name="Shu S."/>
            <person name="Juenger T.E."/>
            <person name="Schmutz J."/>
        </authorList>
    </citation>
    <scope>NUCLEOTIDE SEQUENCE</scope>
    <source>
        <strain evidence="4">AP13</strain>
    </source>
</reference>
<proteinExistence type="inferred from homology"/>
<dbReference type="PANTHER" id="PTHR33227:SF48">
    <property type="entry name" value="STIGMA-SPECIFIC STIG1-LIKE PROTEIN 4"/>
    <property type="match status" value="1"/>
</dbReference>
<evidence type="ECO:0000313" key="5">
    <source>
        <dbReference type="Proteomes" id="UP000823388"/>
    </source>
</evidence>
<feature type="chain" id="PRO_5035823255" evidence="3">
    <location>
        <begin position="20"/>
        <end position="136"/>
    </location>
</feature>
<evidence type="ECO:0000256" key="3">
    <source>
        <dbReference type="SAM" id="SignalP"/>
    </source>
</evidence>
<protein>
    <submittedName>
        <fullName evidence="4">Uncharacterized protein</fullName>
    </submittedName>
</protein>
<comment type="caution">
    <text evidence="4">The sequence shown here is derived from an EMBL/GenBank/DDBJ whole genome shotgun (WGS) entry which is preliminary data.</text>
</comment>
<dbReference type="Proteomes" id="UP000823388">
    <property type="component" value="Chromosome 6N"/>
</dbReference>
<dbReference type="InterPro" id="IPR006969">
    <property type="entry name" value="Stig-like"/>
</dbReference>
<keyword evidence="2 3" id="KW-0732">Signal</keyword>
<dbReference type="OrthoDB" id="1841769at2759"/>
<keyword evidence="5" id="KW-1185">Reference proteome</keyword>
<comment type="similarity">
    <text evidence="1">Belongs to the STIG1 family.</text>
</comment>
<gene>
    <name evidence="4" type="ORF">PVAP13_6NG067800</name>
</gene>
<dbReference type="AlphaFoldDB" id="A0A8T0QW76"/>
<sequence length="136" mass="14538">MRKAAGIFLMALAIATATALLPTVVLATRSFGRRSRFLATLDSSCSSEAPCPDIVDPVTGFPFSGAECCDGVCVDTSFNAHQCGGCDPRYYGCGSWPWICCYGYCFNSQKDSENCGRCGNNCWDGRCFNGVCGYAV</sequence>
<evidence type="ECO:0000256" key="1">
    <source>
        <dbReference type="ARBA" id="ARBA00006010"/>
    </source>
</evidence>
<name>A0A8T0QW76_PANVG</name>